<feature type="domain" description="Thiolase C-terminal" evidence="3">
    <location>
        <begin position="265"/>
        <end position="396"/>
    </location>
</feature>
<dbReference type="InterPro" id="IPR002155">
    <property type="entry name" value="Thiolase"/>
</dbReference>
<dbReference type="CDD" id="cd00829">
    <property type="entry name" value="SCP-x_thiolase"/>
    <property type="match status" value="1"/>
</dbReference>
<comment type="caution">
    <text evidence="4">The sequence shown here is derived from an EMBL/GenBank/DDBJ whole genome shotgun (WGS) entry which is preliminary data.</text>
</comment>
<dbReference type="PIRSF" id="PIRSF000429">
    <property type="entry name" value="Ac-CoA_Ac_transf"/>
    <property type="match status" value="1"/>
</dbReference>
<dbReference type="Gene3D" id="3.40.47.10">
    <property type="match status" value="1"/>
</dbReference>
<feature type="domain" description="Thiolase N-terminal" evidence="2">
    <location>
        <begin position="21"/>
        <end position="195"/>
    </location>
</feature>
<sequence>MSSNVLIAGVGMVPFRRPGQSGPYDVMAEKAVRTALADAGIDYSLVDQAFASFVYGDSCSGERALYRVGMTGIPITNVNNNCASGSSALYLARQAVLAGAAECALAVGFEQMQPGALDRVFPGHADPLERHRESVAVAMGFGEAERALPPALMMFGSQLEWTARELHIPDEVFARIAVKARAHARHNPYAIFRDPLTVEAVLAAPTVWGRLRKLYACPPSCGAAAVIVCSEPFARRHGLRTDVAILAHEIGSDISADLDPPNVPDALSRGAARRTADRAYAMAGVAPLDIDVAEVHDCFVSNELLTYACLGFCEEQDLERFVVEGRNTYGGQVVVCPSGGLLSKGHPLGATGLAQITELATQLRGSAGQRQVEGARTALQHNGGLGTAVSVAILQRQG</sequence>
<evidence type="ECO:0000259" key="3">
    <source>
        <dbReference type="Pfam" id="PF22691"/>
    </source>
</evidence>
<dbReference type="RefSeq" id="WP_114134830.1">
    <property type="nucleotide sequence ID" value="NZ_CP068436.1"/>
</dbReference>
<dbReference type="InterPro" id="IPR055140">
    <property type="entry name" value="Thiolase_C_2"/>
</dbReference>
<keyword evidence="1" id="KW-0808">Transferase</keyword>
<dbReference type="SUPFAM" id="SSF53901">
    <property type="entry name" value="Thiolase-like"/>
    <property type="match status" value="2"/>
</dbReference>
<dbReference type="InterPro" id="IPR020616">
    <property type="entry name" value="Thiolase_N"/>
</dbReference>
<dbReference type="PANTHER" id="PTHR42870:SF1">
    <property type="entry name" value="NON-SPECIFIC LIPID-TRANSFER PROTEIN-LIKE 2"/>
    <property type="match status" value="1"/>
</dbReference>
<dbReference type="InterPro" id="IPR020615">
    <property type="entry name" value="Thiolase_acyl_enz_int_AS"/>
</dbReference>
<reference evidence="4 5" key="1">
    <citation type="submission" date="2018-04" db="EMBL/GenBank/DDBJ databases">
        <title>Cupriavidus necator CR12 genome sequencing and assembly.</title>
        <authorList>
            <person name="Ben Fekih I."/>
            <person name="Mazhar H.S."/>
            <person name="Bello S.K."/>
            <person name="Rensing C."/>
        </authorList>
    </citation>
    <scope>NUCLEOTIDE SEQUENCE [LARGE SCALE GENOMIC DNA]</scope>
    <source>
        <strain evidence="4 5">CR12</strain>
    </source>
</reference>
<evidence type="ECO:0000256" key="1">
    <source>
        <dbReference type="ARBA" id="ARBA00022679"/>
    </source>
</evidence>
<gene>
    <name evidence="4" type="ORF">DDK22_28500</name>
</gene>
<dbReference type="GO" id="GO:0003988">
    <property type="term" value="F:acetyl-CoA C-acyltransferase activity"/>
    <property type="evidence" value="ECO:0007669"/>
    <property type="project" value="UniProtKB-ARBA"/>
</dbReference>
<dbReference type="InterPro" id="IPR016039">
    <property type="entry name" value="Thiolase-like"/>
</dbReference>
<name>A0A367PDF5_CUPNE</name>
<dbReference type="PANTHER" id="PTHR42870">
    <property type="entry name" value="ACETYL-COA C-ACETYLTRANSFERASE"/>
    <property type="match status" value="1"/>
</dbReference>
<dbReference type="AlphaFoldDB" id="A0A367PDF5"/>
<dbReference type="NCBIfam" id="NF006102">
    <property type="entry name" value="PRK08256.1"/>
    <property type="match status" value="1"/>
</dbReference>
<evidence type="ECO:0000313" key="4">
    <source>
        <dbReference type="EMBL" id="RCJ05036.1"/>
    </source>
</evidence>
<evidence type="ECO:0000313" key="5">
    <source>
        <dbReference type="Proteomes" id="UP000253501"/>
    </source>
</evidence>
<organism evidence="4 5">
    <name type="scientific">Cupriavidus necator</name>
    <name type="common">Alcaligenes eutrophus</name>
    <name type="synonym">Ralstonia eutropha</name>
    <dbReference type="NCBI Taxonomy" id="106590"/>
    <lineage>
        <taxon>Bacteria</taxon>
        <taxon>Pseudomonadati</taxon>
        <taxon>Pseudomonadota</taxon>
        <taxon>Betaproteobacteria</taxon>
        <taxon>Burkholderiales</taxon>
        <taxon>Burkholderiaceae</taxon>
        <taxon>Cupriavidus</taxon>
    </lineage>
</organism>
<dbReference type="PROSITE" id="PS00098">
    <property type="entry name" value="THIOLASE_1"/>
    <property type="match status" value="1"/>
</dbReference>
<proteinExistence type="predicted"/>
<dbReference type="Pfam" id="PF22691">
    <property type="entry name" value="Thiolase_C_1"/>
    <property type="match status" value="1"/>
</dbReference>
<protein>
    <submittedName>
        <fullName evidence="4">Lipid-transfer protein</fullName>
    </submittedName>
</protein>
<dbReference type="Proteomes" id="UP000253501">
    <property type="component" value="Unassembled WGS sequence"/>
</dbReference>
<dbReference type="Pfam" id="PF00108">
    <property type="entry name" value="Thiolase_N"/>
    <property type="match status" value="1"/>
</dbReference>
<dbReference type="EMBL" id="QDHA01000084">
    <property type="protein sequence ID" value="RCJ05036.1"/>
    <property type="molecule type" value="Genomic_DNA"/>
</dbReference>
<accession>A0A367PDF5</accession>
<evidence type="ECO:0000259" key="2">
    <source>
        <dbReference type="Pfam" id="PF00108"/>
    </source>
</evidence>